<protein>
    <recommendedName>
        <fullName evidence="7">Sec-independent protein translocase protein TatC</fullName>
    </recommendedName>
</protein>
<dbReference type="GO" id="GO:0009977">
    <property type="term" value="F:proton motive force dependent protein transmembrane transporter activity"/>
    <property type="evidence" value="ECO:0007669"/>
    <property type="project" value="TreeGrafter"/>
</dbReference>
<dbReference type="HAMAP" id="MF_00902">
    <property type="entry name" value="TatC"/>
    <property type="match status" value="1"/>
</dbReference>
<feature type="non-terminal residue" evidence="6">
    <location>
        <position position="262"/>
    </location>
</feature>
<dbReference type="EMBL" id="HM072501">
    <property type="protein sequence ID" value="ADI50096.1"/>
    <property type="molecule type" value="Genomic_DNA"/>
</dbReference>
<dbReference type="PRINTS" id="PR01840">
    <property type="entry name" value="TATCFAMILY"/>
</dbReference>
<dbReference type="GO" id="GO:0043953">
    <property type="term" value="P:protein transport by the Tat complex"/>
    <property type="evidence" value="ECO:0007669"/>
    <property type="project" value="TreeGrafter"/>
</dbReference>
<feature type="transmembrane region" description="Helical" evidence="5">
    <location>
        <begin position="227"/>
        <end position="245"/>
    </location>
</feature>
<feature type="transmembrane region" description="Helical" evidence="5">
    <location>
        <begin position="205"/>
        <end position="221"/>
    </location>
</feature>
<accession>D9I3B8</accession>
<dbReference type="PANTHER" id="PTHR30371">
    <property type="entry name" value="SEC-INDEPENDENT PROTEIN TRANSLOCASE PROTEIN TATC"/>
    <property type="match status" value="1"/>
</dbReference>
<feature type="transmembrane region" description="Helical" evidence="5">
    <location>
        <begin position="169"/>
        <end position="193"/>
    </location>
</feature>
<dbReference type="InterPro" id="IPR002033">
    <property type="entry name" value="TatC"/>
</dbReference>
<feature type="transmembrane region" description="Helical" evidence="5">
    <location>
        <begin position="113"/>
        <end position="135"/>
    </location>
</feature>
<evidence type="ECO:0000256" key="1">
    <source>
        <dbReference type="ARBA" id="ARBA00004141"/>
    </source>
</evidence>
<evidence type="ECO:0000256" key="5">
    <source>
        <dbReference type="SAM" id="Phobius"/>
    </source>
</evidence>
<evidence type="ECO:0000313" key="6">
    <source>
        <dbReference type="EMBL" id="ADI50096.1"/>
    </source>
</evidence>
<proteinExistence type="inferred from homology"/>
<evidence type="ECO:0000256" key="2">
    <source>
        <dbReference type="ARBA" id="ARBA00022692"/>
    </source>
</evidence>
<dbReference type="GO" id="GO:0065002">
    <property type="term" value="P:intracellular protein transmembrane transport"/>
    <property type="evidence" value="ECO:0007669"/>
    <property type="project" value="TreeGrafter"/>
</dbReference>
<evidence type="ECO:0008006" key="7">
    <source>
        <dbReference type="Google" id="ProtNLM"/>
    </source>
</evidence>
<sequence>MTAPEYDQAQPLVHHLVELRARFIRVLLAFFIASILSYCVSNHIFQILLHPLHKVFAELGLDRKLIYTGLTEAFLTYVKIAMFTGAFLTFPYFAIQIWLFISPGLFKHEQKTLRLMLIATPLFFCIGAAFAYFVIFPNAYRFFLSFESLGGQGAMPIQLEPRVSEYLSFVMRLIMAFGISFQLPVLLTVLAGIGVVNKKALIEKWRISVVSIFAVAAVITPPDILSMVGLAAPLVLLYGLSILAVSKVEKTRKKKETQSCLT</sequence>
<comment type="subcellular location">
    <subcellularLocation>
        <location evidence="1">Membrane</location>
        <topology evidence="1">Multi-pass membrane protein</topology>
    </subcellularLocation>
</comment>
<keyword evidence="3 5" id="KW-1133">Transmembrane helix</keyword>
<name>D9I3B8_9PROT</name>
<dbReference type="NCBIfam" id="TIGR00945">
    <property type="entry name" value="tatC"/>
    <property type="match status" value="1"/>
</dbReference>
<dbReference type="InterPro" id="IPR019820">
    <property type="entry name" value="Sec-indep_translocase_CS"/>
</dbReference>
<dbReference type="AlphaFoldDB" id="D9I3B8"/>
<feature type="transmembrane region" description="Helical" evidence="5">
    <location>
        <begin position="80"/>
        <end position="101"/>
    </location>
</feature>
<evidence type="ECO:0000256" key="4">
    <source>
        <dbReference type="ARBA" id="ARBA00023136"/>
    </source>
</evidence>
<dbReference type="Pfam" id="PF00902">
    <property type="entry name" value="TatC"/>
    <property type="match status" value="1"/>
</dbReference>
<keyword evidence="2 5" id="KW-0812">Transmembrane</keyword>
<dbReference type="PROSITE" id="PS01218">
    <property type="entry name" value="TATC"/>
    <property type="match status" value="1"/>
</dbReference>
<feature type="transmembrane region" description="Helical" evidence="5">
    <location>
        <begin position="26"/>
        <end position="49"/>
    </location>
</feature>
<dbReference type="GO" id="GO:0033281">
    <property type="term" value="C:TAT protein transport complex"/>
    <property type="evidence" value="ECO:0007669"/>
    <property type="project" value="TreeGrafter"/>
</dbReference>
<keyword evidence="4 5" id="KW-0472">Membrane</keyword>
<evidence type="ECO:0000256" key="3">
    <source>
        <dbReference type="ARBA" id="ARBA00022989"/>
    </source>
</evidence>
<dbReference type="PANTHER" id="PTHR30371:SF0">
    <property type="entry name" value="SEC-INDEPENDENT PROTEIN TRANSLOCASE PROTEIN TATC, CHLOROPLASTIC-RELATED"/>
    <property type="match status" value="1"/>
</dbReference>
<organism evidence="6">
    <name type="scientific">Candidatus Odyssella thessalonicensis</name>
    <dbReference type="NCBI Taxonomy" id="84647"/>
    <lineage>
        <taxon>Bacteria</taxon>
        <taxon>Pseudomonadati</taxon>
        <taxon>Pseudomonadota</taxon>
        <taxon>Alphaproteobacteria</taxon>
        <taxon>Holosporales</taxon>
        <taxon>Candidatus Paracaedibacteraceae</taxon>
        <taxon>Candidatus Odyssella</taxon>
    </lineage>
</organism>
<reference evidence="6" key="1">
    <citation type="submission" date="2010-04" db="EMBL/GenBank/DDBJ databases">
        <title>Phylogenomics of Odyssella thessalonicensis, a new Alphaproteobacteria order.</title>
        <authorList>
            <person name="Madoui M.-A."/>
            <person name="Robert C."/>
            <person name="Raoult D."/>
        </authorList>
    </citation>
    <scope>NUCLEOTIDE SEQUENCE</scope>
    <source>
        <strain evidence="6">L13</strain>
    </source>
</reference>